<dbReference type="Proteomes" id="UP000095743">
    <property type="component" value="Chromosome"/>
</dbReference>
<dbReference type="InterPro" id="IPR056798">
    <property type="entry name" value="ADH_Fe_C"/>
</dbReference>
<evidence type="ECO:0000313" key="6">
    <source>
        <dbReference type="EMBL" id="AOT69586.1"/>
    </source>
</evidence>
<dbReference type="KEGG" id="gfe:Gferi_08335"/>
<dbReference type="PANTHER" id="PTHR11496">
    <property type="entry name" value="ALCOHOL DEHYDROGENASE"/>
    <property type="match status" value="1"/>
</dbReference>
<evidence type="ECO:0000259" key="5">
    <source>
        <dbReference type="Pfam" id="PF25137"/>
    </source>
</evidence>
<dbReference type="PANTHER" id="PTHR11496:SF102">
    <property type="entry name" value="ALCOHOL DEHYDROGENASE 4"/>
    <property type="match status" value="1"/>
</dbReference>
<sequence length="388" mass="41131">MKPCQLTVPGHVRAGENVIEQLSGIIEAERASKVIVFTDEGVLSTGICNGVFEQIKKANAEYCVIGDLRPEPSTQDVIRTMEQMNRAEGELVVAVGGGSVMDMAKLCAAMKGASYDIYDLLENNSLMEKGLPAVMIPTTCGTGSEATFNAIVAVPEKSVKTGIVNKNMLADYVLLDGNMIAKLPPKIIASSGVDALAHVIECFTSNKANVFSDLYAAAGAKLIFENLVRAYSDANDLQAKSNMLLAAFYGGVAIAASGTTAVHALAYPLGGKYHIAHGVSNAILLAPVMRANLEACEDRLALLEDGINPAGYGRAQSEKAKGMIERIASIVSDTGIPSSLCEFGIGLEDLDFLVDAAADCKRLLDNNRRVLTKNDIRAIYQEVIKGGI</sequence>
<proteinExistence type="inferred from homology"/>
<feature type="domain" description="Fe-containing alcohol dehydrogenase-like C-terminal" evidence="5">
    <location>
        <begin position="189"/>
        <end position="382"/>
    </location>
</feature>
<dbReference type="InterPro" id="IPR001670">
    <property type="entry name" value="ADH_Fe/GldA"/>
</dbReference>
<evidence type="ECO:0000256" key="2">
    <source>
        <dbReference type="ARBA" id="ARBA00023002"/>
    </source>
</evidence>
<dbReference type="Gene3D" id="3.40.50.1970">
    <property type="match status" value="1"/>
</dbReference>
<dbReference type="EMBL" id="CP017269">
    <property type="protein sequence ID" value="AOT69586.1"/>
    <property type="molecule type" value="Genomic_DNA"/>
</dbReference>
<dbReference type="RefSeq" id="WP_069975431.1">
    <property type="nucleotide sequence ID" value="NZ_CP017269.1"/>
</dbReference>
<protein>
    <submittedName>
        <fullName evidence="6">Alcohol dehydrogenase</fullName>
    </submittedName>
</protein>
<dbReference type="CDD" id="cd08551">
    <property type="entry name" value="Fe-ADH"/>
    <property type="match status" value="1"/>
</dbReference>
<keyword evidence="2" id="KW-0560">Oxidoreductase</keyword>
<reference evidence="6 7" key="1">
    <citation type="submission" date="2016-09" db="EMBL/GenBank/DDBJ databases">
        <title>Genomic analysis reveals versatility of anaerobic energy metabolism of Geosporobacter ferrireducens IRF9 of phylum Firmicutes.</title>
        <authorList>
            <person name="Kim S.-J."/>
        </authorList>
    </citation>
    <scope>NUCLEOTIDE SEQUENCE [LARGE SCALE GENOMIC DNA]</scope>
    <source>
        <strain evidence="6 7">IRF9</strain>
    </source>
</reference>
<dbReference type="STRING" id="1424294.Gferi_08335"/>
<keyword evidence="3" id="KW-0520">NAD</keyword>
<dbReference type="Gene3D" id="1.20.1090.10">
    <property type="entry name" value="Dehydroquinate synthase-like - alpha domain"/>
    <property type="match status" value="1"/>
</dbReference>
<dbReference type="PROSITE" id="PS00913">
    <property type="entry name" value="ADH_IRON_1"/>
    <property type="match status" value="1"/>
</dbReference>
<feature type="domain" description="Alcohol dehydrogenase iron-type/glycerol dehydrogenase GldA" evidence="4">
    <location>
        <begin position="9"/>
        <end position="176"/>
    </location>
</feature>
<dbReference type="FunFam" id="3.40.50.1970:FF:000003">
    <property type="entry name" value="Alcohol dehydrogenase, iron-containing"/>
    <property type="match status" value="1"/>
</dbReference>
<dbReference type="Pfam" id="PF00465">
    <property type="entry name" value="Fe-ADH"/>
    <property type="match status" value="1"/>
</dbReference>
<dbReference type="Pfam" id="PF25137">
    <property type="entry name" value="ADH_Fe_C"/>
    <property type="match status" value="1"/>
</dbReference>
<accession>A0A1D8GF92</accession>
<keyword evidence="7" id="KW-1185">Reference proteome</keyword>
<name>A0A1D8GF92_9FIRM</name>
<dbReference type="InterPro" id="IPR018211">
    <property type="entry name" value="ADH_Fe_CS"/>
</dbReference>
<evidence type="ECO:0000259" key="4">
    <source>
        <dbReference type="Pfam" id="PF00465"/>
    </source>
</evidence>
<evidence type="ECO:0000313" key="7">
    <source>
        <dbReference type="Proteomes" id="UP000095743"/>
    </source>
</evidence>
<dbReference type="InterPro" id="IPR039697">
    <property type="entry name" value="Alcohol_dehydrogenase_Fe"/>
</dbReference>
<dbReference type="SUPFAM" id="SSF56796">
    <property type="entry name" value="Dehydroquinate synthase-like"/>
    <property type="match status" value="1"/>
</dbReference>
<dbReference type="GO" id="GO:0004022">
    <property type="term" value="F:alcohol dehydrogenase (NAD+) activity"/>
    <property type="evidence" value="ECO:0007669"/>
    <property type="project" value="TreeGrafter"/>
</dbReference>
<evidence type="ECO:0000256" key="1">
    <source>
        <dbReference type="ARBA" id="ARBA00007358"/>
    </source>
</evidence>
<dbReference type="OrthoDB" id="9804734at2"/>
<gene>
    <name evidence="6" type="ORF">Gferi_08335</name>
</gene>
<evidence type="ECO:0000256" key="3">
    <source>
        <dbReference type="ARBA" id="ARBA00023027"/>
    </source>
</evidence>
<comment type="similarity">
    <text evidence="1">Belongs to the iron-containing alcohol dehydrogenase family.</text>
</comment>
<dbReference type="GO" id="GO:0046872">
    <property type="term" value="F:metal ion binding"/>
    <property type="evidence" value="ECO:0007669"/>
    <property type="project" value="InterPro"/>
</dbReference>
<organism evidence="6 7">
    <name type="scientific">Geosporobacter ferrireducens</name>
    <dbReference type="NCBI Taxonomy" id="1424294"/>
    <lineage>
        <taxon>Bacteria</taxon>
        <taxon>Bacillati</taxon>
        <taxon>Bacillota</taxon>
        <taxon>Clostridia</taxon>
        <taxon>Peptostreptococcales</taxon>
        <taxon>Thermotaleaceae</taxon>
        <taxon>Geosporobacter</taxon>
    </lineage>
</organism>
<dbReference type="AlphaFoldDB" id="A0A1D8GF92"/>